<keyword evidence="3" id="KW-0175">Coiled coil</keyword>
<dbReference type="Pfam" id="PF05178">
    <property type="entry name" value="Kri1"/>
    <property type="match status" value="1"/>
</dbReference>
<evidence type="ECO:0000256" key="1">
    <source>
        <dbReference type="ARBA" id="ARBA00007473"/>
    </source>
</evidence>
<feature type="compositionally biased region" description="Low complexity" evidence="4">
    <location>
        <begin position="123"/>
        <end position="139"/>
    </location>
</feature>
<feature type="compositionally biased region" description="Basic and acidic residues" evidence="4">
    <location>
        <begin position="559"/>
        <end position="571"/>
    </location>
</feature>
<gene>
    <name evidence="6" type="ORF">FGIG_08530</name>
</gene>
<feature type="region of interest" description="Disordered" evidence="4">
    <location>
        <begin position="525"/>
        <end position="616"/>
    </location>
</feature>
<comment type="caution">
    <text evidence="6">The sequence shown here is derived from an EMBL/GenBank/DDBJ whole genome shotgun (WGS) entry which is preliminary data.</text>
</comment>
<feature type="compositionally biased region" description="Basic and acidic residues" evidence="4">
    <location>
        <begin position="27"/>
        <end position="46"/>
    </location>
</feature>
<feature type="coiled-coil region" evidence="3">
    <location>
        <begin position="394"/>
        <end position="424"/>
    </location>
</feature>
<evidence type="ECO:0000313" key="6">
    <source>
        <dbReference type="EMBL" id="TPP62202.1"/>
    </source>
</evidence>
<sequence>MQFSINKDFANRYNTYRKKEELQRLKERYGDVELKKKSKRDLEKSPAEQSDADDVTGSSDSSSNSSDDDTYSSSAEREHEDFLVLYEALCKNDPQLNDPSKQWFHDSENPPEWESGVSAPMEATSLNNNATATNTDTETQGIRNKAKNKKVAKSTKHDVVTLRDYDRQFLLEEGGVEEESRAVVAEKIAKLESDVLLSKLEKSDTNDSKALFIQEAEVALKRIGVKVTDQSEVTEASTNEGFLVRRQPETVENERKRSQKVAVNVENLLFTDQPNSEAEAFLRDYIVNQRWRRPSERIPTYSEVLRSANVNIEETEVGDASSSAVGTFEDCKILDEDDDFLIRVRDFERNQLESRTSKQPVKHRFEEEDKEFIKSYPRKIETSIHQIAATQARSSRTEKRQARMQRKLEEKKAKMAELDRLRRLKLSLYAEKIERIKRSCGAGCDLITELGDDDVDNFANAVDKAETEKCVTEKPEKARISDCKKPNAKTALALAMHLDEDWDPEKHDQLLGCMFDECYYETHEDPSQIPRFSDDSDNEEEGEEAEVDAESDSGGDNATKQDDNNRDRDTSVDMASTSRRKIRVNQLSLDSQMIGSKSGVEKQEDDDEPGKVHRRRRLRGKARLRRALEREKDVYDPSVYPDFETYFQKYYKLNCEDVIPGPTPDEDIFCRFKYRKVIPNDFGLSTEDVLTATPGELNSWVPIHRITAYRTEDEEERDQRLFHSNHKLQKKNRVISSLNDPDAHWWPSTKAKSDAKSTSGGRRKRSKRKRNRERAHDDTEQEVDVEVPQTSESIVKSPKKTKYQKLNGVSISAARLLASGLSTKDLHKARKRKRESDPDHSTLSFTSV</sequence>
<feature type="region of interest" description="Disordered" evidence="4">
    <location>
        <begin position="96"/>
        <end position="150"/>
    </location>
</feature>
<dbReference type="STRING" id="46835.A0A504YK86"/>
<evidence type="ECO:0000256" key="4">
    <source>
        <dbReference type="SAM" id="MobiDB-lite"/>
    </source>
</evidence>
<dbReference type="Proteomes" id="UP000316759">
    <property type="component" value="Unassembled WGS sequence"/>
</dbReference>
<feature type="region of interest" description="Disordered" evidence="4">
    <location>
        <begin position="739"/>
        <end position="802"/>
    </location>
</feature>
<dbReference type="Pfam" id="PF12936">
    <property type="entry name" value="Kri1_C"/>
    <property type="match status" value="1"/>
</dbReference>
<dbReference type="InterPro" id="IPR024626">
    <property type="entry name" value="Kri1-like_C"/>
</dbReference>
<accession>A0A504YK86</accession>
<feature type="domain" description="Kri1-like C-terminal" evidence="5">
    <location>
        <begin position="643"/>
        <end position="733"/>
    </location>
</feature>
<dbReference type="GO" id="GO:0005730">
    <property type="term" value="C:nucleolus"/>
    <property type="evidence" value="ECO:0007669"/>
    <property type="project" value="TreeGrafter"/>
</dbReference>
<feature type="compositionally biased region" description="Low complexity" evidence="4">
    <location>
        <begin position="55"/>
        <end position="65"/>
    </location>
</feature>
<dbReference type="GO" id="GO:0030686">
    <property type="term" value="C:90S preribosome"/>
    <property type="evidence" value="ECO:0007669"/>
    <property type="project" value="TreeGrafter"/>
</dbReference>
<dbReference type="EMBL" id="SUNJ01007175">
    <property type="protein sequence ID" value="TPP62202.1"/>
    <property type="molecule type" value="Genomic_DNA"/>
</dbReference>
<reference evidence="6 7" key="1">
    <citation type="submission" date="2019-04" db="EMBL/GenBank/DDBJ databases">
        <title>Annotation for the trematode Fasciola gigantica.</title>
        <authorList>
            <person name="Choi Y.-J."/>
        </authorList>
    </citation>
    <scope>NUCLEOTIDE SEQUENCE [LARGE SCALE GENOMIC DNA]</scope>
    <source>
        <strain evidence="6">Uganda_cow_1</strain>
    </source>
</reference>
<dbReference type="PANTHER" id="PTHR14490">
    <property type="entry name" value="ZINC FINGER, ZZ TYPE"/>
    <property type="match status" value="1"/>
</dbReference>
<proteinExistence type="inferred from homology"/>
<evidence type="ECO:0000313" key="7">
    <source>
        <dbReference type="Proteomes" id="UP000316759"/>
    </source>
</evidence>
<feature type="compositionally biased region" description="Acidic residues" evidence="4">
    <location>
        <begin position="535"/>
        <end position="553"/>
    </location>
</feature>
<keyword evidence="7" id="KW-1185">Reference proteome</keyword>
<dbReference type="InterPro" id="IPR018034">
    <property type="entry name" value="Kri1"/>
</dbReference>
<organism evidence="6 7">
    <name type="scientific">Fasciola gigantica</name>
    <name type="common">Giant liver fluke</name>
    <dbReference type="NCBI Taxonomy" id="46835"/>
    <lineage>
        <taxon>Eukaryota</taxon>
        <taxon>Metazoa</taxon>
        <taxon>Spiralia</taxon>
        <taxon>Lophotrochozoa</taxon>
        <taxon>Platyhelminthes</taxon>
        <taxon>Trematoda</taxon>
        <taxon>Digenea</taxon>
        <taxon>Plagiorchiida</taxon>
        <taxon>Echinostomata</taxon>
        <taxon>Echinostomatoidea</taxon>
        <taxon>Fasciolidae</taxon>
        <taxon>Fasciola</taxon>
    </lineage>
</organism>
<protein>
    <recommendedName>
        <fullName evidence="2">Protein KRI1 homolog</fullName>
    </recommendedName>
</protein>
<evidence type="ECO:0000259" key="5">
    <source>
        <dbReference type="Pfam" id="PF12936"/>
    </source>
</evidence>
<dbReference type="GO" id="GO:0000447">
    <property type="term" value="P:endonucleolytic cleavage in ITS1 to separate SSU-rRNA from 5.8S rRNA and LSU-rRNA from tricistronic rRNA transcript (SSU-rRNA, 5.8S rRNA, LSU-rRNA)"/>
    <property type="evidence" value="ECO:0007669"/>
    <property type="project" value="TreeGrafter"/>
</dbReference>
<comment type="similarity">
    <text evidence="1">Belongs to the KRI1 family.</text>
</comment>
<feature type="compositionally biased region" description="Polar residues" evidence="4">
    <location>
        <begin position="585"/>
        <end position="595"/>
    </location>
</feature>
<feature type="region of interest" description="Disordered" evidence="4">
    <location>
        <begin position="817"/>
        <end position="848"/>
    </location>
</feature>
<feature type="compositionally biased region" description="Basic residues" evidence="4">
    <location>
        <begin position="761"/>
        <end position="773"/>
    </location>
</feature>
<evidence type="ECO:0000256" key="2">
    <source>
        <dbReference type="ARBA" id="ARBA00017294"/>
    </source>
</evidence>
<name>A0A504YK86_FASGI</name>
<dbReference type="PANTHER" id="PTHR14490:SF5">
    <property type="entry name" value="PROTEIN KRI1 HOMOLOG"/>
    <property type="match status" value="1"/>
</dbReference>
<dbReference type="OrthoDB" id="6129702at2759"/>
<feature type="region of interest" description="Disordered" evidence="4">
    <location>
        <begin position="27"/>
        <end position="77"/>
    </location>
</feature>
<evidence type="ECO:0000256" key="3">
    <source>
        <dbReference type="SAM" id="Coils"/>
    </source>
</evidence>
<dbReference type="AlphaFoldDB" id="A0A504YK86"/>